<dbReference type="InterPro" id="IPR016208">
    <property type="entry name" value="Ald_Oxase/xanthine_DH-like"/>
</dbReference>
<dbReference type="Pfam" id="PF20256">
    <property type="entry name" value="MoCoBD_2"/>
    <property type="match status" value="1"/>
</dbReference>
<dbReference type="InterPro" id="IPR037165">
    <property type="entry name" value="AldOxase/xan_DH_Mopterin-bd_sf"/>
</dbReference>
<dbReference type="InterPro" id="IPR008274">
    <property type="entry name" value="AldOxase/xan_DH_MoCoBD1"/>
</dbReference>
<dbReference type="GO" id="GO:0005506">
    <property type="term" value="F:iron ion binding"/>
    <property type="evidence" value="ECO:0007669"/>
    <property type="project" value="InterPro"/>
</dbReference>
<dbReference type="GO" id="GO:0016491">
    <property type="term" value="F:oxidoreductase activity"/>
    <property type="evidence" value="ECO:0007669"/>
    <property type="project" value="UniProtKB-KW"/>
</dbReference>
<dbReference type="Proteomes" id="UP000180246">
    <property type="component" value="Unassembled WGS sequence"/>
</dbReference>
<proteinExistence type="predicted"/>
<protein>
    <submittedName>
        <fullName evidence="4">Molybdopterin-binding domain of aldehyde dehydrogenase family protein</fullName>
    </submittedName>
</protein>
<feature type="domain" description="Aldehyde oxidase/xanthine dehydrogenase a/b hammerhead" evidence="3">
    <location>
        <begin position="23"/>
        <end position="135"/>
    </location>
</feature>
<evidence type="ECO:0000313" key="4">
    <source>
        <dbReference type="EMBL" id="OIJ40348.1"/>
    </source>
</evidence>
<dbReference type="InterPro" id="IPR046867">
    <property type="entry name" value="AldOxase/xan_DH_MoCoBD2"/>
</dbReference>
<dbReference type="Pfam" id="PF01315">
    <property type="entry name" value="Ald_Xan_dh_C"/>
    <property type="match status" value="1"/>
</dbReference>
<gene>
    <name evidence="4" type="ORF">LO55_916</name>
</gene>
<dbReference type="SMART" id="SM01008">
    <property type="entry name" value="Ald_Xan_dh_C"/>
    <property type="match status" value="1"/>
</dbReference>
<name>A0A1S2N5J7_9BURK</name>
<dbReference type="Pfam" id="PF02738">
    <property type="entry name" value="MoCoBD_1"/>
    <property type="match status" value="1"/>
</dbReference>
<dbReference type="InterPro" id="IPR000674">
    <property type="entry name" value="Ald_Oxase/Xan_DH_a/b"/>
</dbReference>
<dbReference type="EMBL" id="JRYB01000001">
    <property type="protein sequence ID" value="OIJ40348.1"/>
    <property type="molecule type" value="Genomic_DNA"/>
</dbReference>
<evidence type="ECO:0000256" key="2">
    <source>
        <dbReference type="ARBA" id="ARBA00023002"/>
    </source>
</evidence>
<reference evidence="4 5" key="1">
    <citation type="submission" date="2014-10" db="EMBL/GenBank/DDBJ databases">
        <authorList>
            <person name="Seo M.-J."/>
            <person name="Seok Y.J."/>
            <person name="Cha I.-T."/>
        </authorList>
    </citation>
    <scope>NUCLEOTIDE SEQUENCE [LARGE SCALE GENOMIC DNA]</scope>
    <source>
        <strain evidence="4 5">NEU</strain>
    </source>
</reference>
<dbReference type="PANTHER" id="PTHR11908:SF132">
    <property type="entry name" value="ALDEHYDE OXIDASE 1-RELATED"/>
    <property type="match status" value="1"/>
</dbReference>
<keyword evidence="1" id="KW-0500">Molybdenum</keyword>
<evidence type="ECO:0000259" key="3">
    <source>
        <dbReference type="SMART" id="SM01008"/>
    </source>
</evidence>
<comment type="caution">
    <text evidence="4">The sequence shown here is derived from an EMBL/GenBank/DDBJ whole genome shotgun (WGS) entry which is preliminary data.</text>
</comment>
<dbReference type="Gene3D" id="3.30.365.10">
    <property type="entry name" value="Aldehyde oxidase/xanthine dehydrogenase, molybdopterin binding domain"/>
    <property type="match status" value="4"/>
</dbReference>
<sequence length="737" mass="78703">MSMNMNESVFPNQPRIDARDKVRGAALYAADQALPGMLHAALAVSTINRGEVRSIDTRAAREVGGVRLVLTHADMGEYKPAGHVLGGGFAFQSMQPMLESGIAYRGQPIALVVADTLEAALEAASLIRAKYEEQPFQVTLDAPARDIVPQQGSPLPQQMFADKVAGDADAAFAGAAHKLDAEYLHPPQHQNPIELVSTVAEWRKGTLVIHEGTQNSGAIRHGLARQLNLDPARIDVISPQCGGGFGLKNSLQMQTLLAAVAACKLGQPVKLVVPRSQLFHDASFRPASRHRIQLGADTSGKILAAIHEADQQTSRHDLFPASYADMSARLYGIPNFRGRERLVRTDVQTPGYMRAPFEQPASFAFESAVDELALQLGIDPVELRLRNDTQADALTGKPLSSRFMAECLREGARRFGWSRRDPRPASMKAADGAAIGWGVACGAYKAATSPAIARIAASRDGRILFTVAGHEMGQGMRTAIANVLARRLRVDPQALVIQIGDTRGAPQHLTAGSWGTASVAPAADEAAQALLDALAQLAPGHDAALKPAEVLALAQRERIEAEVRRKAPGQPDAVYGRLQGGMPAPAGPVYPDFVSMSYAAHFVEVSVEPVTRRIRVPRVVSMIDCGRVVSPVTADSQVRGGVVWGIGAALREISEVDPRYGGFLNADLAEYVLPVHADIGHIDVGFIDRPDPLLNASGVKGLGEVAMVGVAAAIANAVHHATGKRIRRLPIRIEDVL</sequence>
<dbReference type="SUPFAM" id="SSF54665">
    <property type="entry name" value="CO dehydrogenase molybdoprotein N-domain-like"/>
    <property type="match status" value="1"/>
</dbReference>
<evidence type="ECO:0000313" key="5">
    <source>
        <dbReference type="Proteomes" id="UP000180246"/>
    </source>
</evidence>
<dbReference type="PANTHER" id="PTHR11908">
    <property type="entry name" value="XANTHINE DEHYDROGENASE"/>
    <property type="match status" value="1"/>
</dbReference>
<keyword evidence="2" id="KW-0560">Oxidoreductase</keyword>
<evidence type="ECO:0000256" key="1">
    <source>
        <dbReference type="ARBA" id="ARBA00022505"/>
    </source>
</evidence>
<dbReference type="InterPro" id="IPR036856">
    <property type="entry name" value="Ald_Oxase/Xan_DH_a/b_sf"/>
</dbReference>
<organism evidence="4 5">
    <name type="scientific">Massilia timonae</name>
    <dbReference type="NCBI Taxonomy" id="47229"/>
    <lineage>
        <taxon>Bacteria</taxon>
        <taxon>Pseudomonadati</taxon>
        <taxon>Pseudomonadota</taxon>
        <taxon>Betaproteobacteria</taxon>
        <taxon>Burkholderiales</taxon>
        <taxon>Oxalobacteraceae</taxon>
        <taxon>Telluria group</taxon>
        <taxon>Massilia</taxon>
    </lineage>
</organism>
<dbReference type="AlphaFoldDB" id="A0A1S2N5J7"/>
<dbReference type="Gene3D" id="3.90.1170.50">
    <property type="entry name" value="Aldehyde oxidase/xanthine dehydrogenase, a/b hammerhead"/>
    <property type="match status" value="1"/>
</dbReference>
<accession>A0A1S2N5J7</accession>
<dbReference type="SUPFAM" id="SSF56003">
    <property type="entry name" value="Molybdenum cofactor-binding domain"/>
    <property type="match status" value="1"/>
</dbReference>